<dbReference type="GO" id="GO:0009360">
    <property type="term" value="C:DNA polymerase III complex"/>
    <property type="evidence" value="ECO:0007669"/>
    <property type="project" value="InterPro"/>
</dbReference>
<organism evidence="9 10">
    <name type="scientific">Thermoanaerobacterium thermosaccharolyticum (strain ATCC 7956 / DSM 571 / NCIMB 9385 / NCA 3814 / NCTC 13789 / WDCM 00135 / 2032)</name>
    <name type="common">Clostridium thermosaccharolyticum</name>
    <dbReference type="NCBI Taxonomy" id="580327"/>
    <lineage>
        <taxon>Bacteria</taxon>
        <taxon>Bacillati</taxon>
        <taxon>Bacillota</taxon>
        <taxon>Clostridia</taxon>
        <taxon>Thermoanaerobacterales</taxon>
        <taxon>Thermoanaerobacteraceae</taxon>
        <taxon>Thermoanaerobacterium</taxon>
    </lineage>
</organism>
<evidence type="ECO:0000313" key="10">
    <source>
        <dbReference type="Proteomes" id="UP000001626"/>
    </source>
</evidence>
<keyword evidence="10" id="KW-1185">Reference proteome</keyword>
<dbReference type="Pfam" id="PF09115">
    <property type="entry name" value="DNApol3-delta_C"/>
    <property type="match status" value="1"/>
</dbReference>
<dbReference type="EC" id="2.7.7.7" evidence="1"/>
<dbReference type="GeneID" id="93862984"/>
<dbReference type="AlphaFoldDB" id="D9TNC6"/>
<dbReference type="RefSeq" id="WP_013296648.1">
    <property type="nucleotide sequence ID" value="NC_014410.1"/>
</dbReference>
<evidence type="ECO:0000259" key="8">
    <source>
        <dbReference type="Pfam" id="PF09115"/>
    </source>
</evidence>
<dbReference type="PANTHER" id="PTHR11669">
    <property type="entry name" value="REPLICATION FACTOR C / DNA POLYMERASE III GAMMA-TAU SUBUNIT"/>
    <property type="match status" value="1"/>
</dbReference>
<sequence>MFKIYGHKNILALFNKIVSSQKIANAYLFIGESGFGKEFMAKYFAMMINCKNGSKPCLSCPSCIQMISGNHPDIFFIEPDGISIKVETLRNVVINNAYVKPYNSYKKIFIIKEAEKMTEQAQNSILKTLEEPPEYGLFILTSSKMEGLLPTIVSRCEIIRFTRESDEVIEDYLINEKKIDRSKAKKIASIANGNYGKANLLIDEGYSRIRSELGDILYNVINQDKALRLESFKFFDENREMIDDIIDIMFSYLRDLMILKLLGSEEYIINKDMVDKLKDFSDNLTGFKLNNIINEIGELAFNLKSNVNYQLAIEKFLLNI</sequence>
<dbReference type="EMBL" id="CP002171">
    <property type="protein sequence ID" value="ADL67669.1"/>
    <property type="molecule type" value="Genomic_DNA"/>
</dbReference>
<dbReference type="eggNOG" id="COG2812">
    <property type="taxonomic scope" value="Bacteria"/>
</dbReference>
<dbReference type="InterPro" id="IPR050238">
    <property type="entry name" value="DNA_Rep/Repair_Clamp_Loader"/>
</dbReference>
<dbReference type="HOGENOM" id="CLU_006229_4_0_9"/>
<dbReference type="SUPFAM" id="SSF52540">
    <property type="entry name" value="P-loop containing nucleoside triphosphate hydrolases"/>
    <property type="match status" value="1"/>
</dbReference>
<keyword evidence="5" id="KW-0235">DNA replication</keyword>
<dbReference type="NCBIfam" id="TIGR00678">
    <property type="entry name" value="holB"/>
    <property type="match status" value="1"/>
</dbReference>
<dbReference type="OrthoDB" id="9810148at2"/>
<keyword evidence="4" id="KW-0548">Nucleotidyltransferase</keyword>
<dbReference type="Proteomes" id="UP000001626">
    <property type="component" value="Chromosome"/>
</dbReference>
<dbReference type="InterPro" id="IPR004622">
    <property type="entry name" value="DNA_pol_HolB"/>
</dbReference>
<proteinExistence type="predicted"/>
<dbReference type="Pfam" id="PF13177">
    <property type="entry name" value="DNA_pol3_delta2"/>
    <property type="match status" value="1"/>
</dbReference>
<dbReference type="GO" id="GO:0008408">
    <property type="term" value="F:3'-5' exonuclease activity"/>
    <property type="evidence" value="ECO:0007669"/>
    <property type="project" value="InterPro"/>
</dbReference>
<dbReference type="GO" id="GO:0006261">
    <property type="term" value="P:DNA-templated DNA replication"/>
    <property type="evidence" value="ECO:0007669"/>
    <property type="project" value="TreeGrafter"/>
</dbReference>
<evidence type="ECO:0000256" key="2">
    <source>
        <dbReference type="ARBA" id="ARBA00014363"/>
    </source>
</evidence>
<evidence type="ECO:0000256" key="6">
    <source>
        <dbReference type="ARBA" id="ARBA00022932"/>
    </source>
</evidence>
<protein>
    <recommendedName>
        <fullName evidence="2">DNA polymerase III subunit delta'</fullName>
        <ecNumber evidence="1">2.7.7.7</ecNumber>
    </recommendedName>
</protein>
<dbReference type="PANTHER" id="PTHR11669:SF8">
    <property type="entry name" value="DNA POLYMERASE III SUBUNIT DELTA"/>
    <property type="match status" value="1"/>
</dbReference>
<gene>
    <name evidence="9" type="ordered locus">Tthe_0080</name>
</gene>
<dbReference type="InterPro" id="IPR015199">
    <property type="entry name" value="DNA_pol_III_delta_C"/>
</dbReference>
<dbReference type="Gene3D" id="3.40.50.300">
    <property type="entry name" value="P-loop containing nucleotide triphosphate hydrolases"/>
    <property type="match status" value="1"/>
</dbReference>
<evidence type="ECO:0000256" key="4">
    <source>
        <dbReference type="ARBA" id="ARBA00022695"/>
    </source>
</evidence>
<evidence type="ECO:0000256" key="5">
    <source>
        <dbReference type="ARBA" id="ARBA00022705"/>
    </source>
</evidence>
<keyword evidence="3" id="KW-0808">Transferase</keyword>
<accession>D9TNC6</accession>
<evidence type="ECO:0000256" key="3">
    <source>
        <dbReference type="ARBA" id="ARBA00022679"/>
    </source>
</evidence>
<dbReference type="Gene3D" id="1.20.272.10">
    <property type="match status" value="1"/>
</dbReference>
<name>D9TNC6_THETC</name>
<reference evidence="9 10" key="1">
    <citation type="submission" date="2010-08" db="EMBL/GenBank/DDBJ databases">
        <title>Complete sequence of Thermoanaerobacterium thermosaccharolyticum DSM 571.</title>
        <authorList>
            <consortium name="US DOE Joint Genome Institute"/>
            <person name="Lucas S."/>
            <person name="Copeland A."/>
            <person name="Lapidus A."/>
            <person name="Cheng J.-F."/>
            <person name="Bruce D."/>
            <person name="Goodwin L."/>
            <person name="Pitluck S."/>
            <person name="Teshima H."/>
            <person name="Detter J.C."/>
            <person name="Han C."/>
            <person name="Tapia R."/>
            <person name="Land M."/>
            <person name="Hauser L."/>
            <person name="Chang Y.-J."/>
            <person name="Jeffries C."/>
            <person name="Kyrpides N."/>
            <person name="Ivanova N."/>
            <person name="Mikhailova N."/>
            <person name="Hemme C.L."/>
            <person name="Woyke T."/>
        </authorList>
    </citation>
    <scope>NUCLEOTIDE SEQUENCE [LARGE SCALE GENOMIC DNA]</scope>
    <source>
        <strain evidence="10">ATCC 7956 / DSM 571 / NCIMB 9385 / NCA 3814 / NCTC 13789 / WDCM 00135 / 2032</strain>
    </source>
</reference>
<dbReference type="GO" id="GO:0003677">
    <property type="term" value="F:DNA binding"/>
    <property type="evidence" value="ECO:0007669"/>
    <property type="project" value="InterPro"/>
</dbReference>
<dbReference type="InterPro" id="IPR027417">
    <property type="entry name" value="P-loop_NTPase"/>
</dbReference>
<dbReference type="KEGG" id="ttm:Tthe_0080"/>
<dbReference type="STRING" id="580327.Tthe_0080"/>
<dbReference type="GO" id="GO:0003887">
    <property type="term" value="F:DNA-directed DNA polymerase activity"/>
    <property type="evidence" value="ECO:0007669"/>
    <property type="project" value="UniProtKB-KW"/>
</dbReference>
<comment type="catalytic activity">
    <reaction evidence="7">
        <text>DNA(n) + a 2'-deoxyribonucleoside 5'-triphosphate = DNA(n+1) + diphosphate</text>
        <dbReference type="Rhea" id="RHEA:22508"/>
        <dbReference type="Rhea" id="RHEA-COMP:17339"/>
        <dbReference type="Rhea" id="RHEA-COMP:17340"/>
        <dbReference type="ChEBI" id="CHEBI:33019"/>
        <dbReference type="ChEBI" id="CHEBI:61560"/>
        <dbReference type="ChEBI" id="CHEBI:173112"/>
        <dbReference type="EC" id="2.7.7.7"/>
    </reaction>
</comment>
<evidence type="ECO:0000256" key="7">
    <source>
        <dbReference type="ARBA" id="ARBA00049244"/>
    </source>
</evidence>
<evidence type="ECO:0000256" key="1">
    <source>
        <dbReference type="ARBA" id="ARBA00012417"/>
    </source>
</evidence>
<evidence type="ECO:0000313" key="9">
    <source>
        <dbReference type="EMBL" id="ADL67669.1"/>
    </source>
</evidence>
<feature type="domain" description="DNA polymerase III delta subunit C-terminal" evidence="8">
    <location>
        <begin position="210"/>
        <end position="320"/>
    </location>
</feature>
<keyword evidence="6" id="KW-0239">DNA-directed DNA polymerase</keyword>